<sequence length="123" mass="14444">MIAQDKEENKNILKQSISHLEFLGFENIKADLQGYEQPSTFVKKEDNMVIVPDITAYKRTKKYIFELGIKSNKPKALKTKWRLLDVVTRMKDQRFKIITTKGHYSFTNTMLSELNLDKTLMKI</sequence>
<evidence type="ECO:0000313" key="2">
    <source>
        <dbReference type="Proteomes" id="UP000199559"/>
    </source>
</evidence>
<evidence type="ECO:0000313" key="1">
    <source>
        <dbReference type="EMBL" id="SFJ17865.1"/>
    </source>
</evidence>
<protein>
    <submittedName>
        <fullName evidence="1">Uncharacterized protein</fullName>
    </submittedName>
</protein>
<dbReference type="AlphaFoldDB" id="A0A1I3P8J5"/>
<gene>
    <name evidence="1" type="ORF">SAMN05443431_10512</name>
</gene>
<proteinExistence type="predicted"/>
<dbReference type="EMBL" id="FORM01000005">
    <property type="protein sequence ID" value="SFJ17865.1"/>
    <property type="molecule type" value="Genomic_DNA"/>
</dbReference>
<keyword evidence="2" id="KW-1185">Reference proteome</keyword>
<dbReference type="STRING" id="1144750.SAMN05443431_10512"/>
<accession>A0A1I3P8J5</accession>
<reference evidence="2" key="1">
    <citation type="submission" date="2016-10" db="EMBL/GenBank/DDBJ databases">
        <authorList>
            <person name="Varghese N."/>
            <person name="Submissions S."/>
        </authorList>
    </citation>
    <scope>NUCLEOTIDE SEQUENCE [LARGE SCALE GENOMIC DNA]</scope>
    <source>
        <strain evidence="2">DSM 28881</strain>
    </source>
</reference>
<dbReference type="Proteomes" id="UP000199559">
    <property type="component" value="Unassembled WGS sequence"/>
</dbReference>
<dbReference type="RefSeq" id="WP_090839551.1">
    <property type="nucleotide sequence ID" value="NZ_CANKYB010000005.1"/>
</dbReference>
<name>A0A1I3P8J5_9FLAO</name>
<organism evidence="1 2">
    <name type="scientific">Olleya namhaensis</name>
    <dbReference type="NCBI Taxonomy" id="1144750"/>
    <lineage>
        <taxon>Bacteria</taxon>
        <taxon>Pseudomonadati</taxon>
        <taxon>Bacteroidota</taxon>
        <taxon>Flavobacteriia</taxon>
        <taxon>Flavobacteriales</taxon>
        <taxon>Flavobacteriaceae</taxon>
    </lineage>
</organism>